<proteinExistence type="inferred from homology"/>
<reference evidence="9" key="1">
    <citation type="journal article" date="2019" name="Int. J. Syst. Evol. Microbiol.">
        <title>The Global Catalogue of Microorganisms (GCM) 10K type strain sequencing project: providing services to taxonomists for standard genome sequencing and annotation.</title>
        <authorList>
            <consortium name="The Broad Institute Genomics Platform"/>
            <consortium name="The Broad Institute Genome Sequencing Center for Infectious Disease"/>
            <person name="Wu L."/>
            <person name="Ma J."/>
        </authorList>
    </citation>
    <scope>NUCLEOTIDE SEQUENCE [LARGE SCALE GENOMIC DNA]</scope>
    <source>
        <strain evidence="9">JCM 19015</strain>
    </source>
</reference>
<keyword evidence="5" id="KW-0378">Hydrolase</keyword>
<name>A0ABP8Z6K5_9MICO</name>
<keyword evidence="6" id="KW-0460">Magnesium</keyword>
<dbReference type="Proteomes" id="UP001500121">
    <property type="component" value="Unassembled WGS sequence"/>
</dbReference>
<comment type="cofactor">
    <cofactor evidence="1">
        <name>Mg(2+)</name>
        <dbReference type="ChEBI" id="CHEBI:18420"/>
    </cofactor>
</comment>
<accession>A0ABP8Z6K5</accession>
<evidence type="ECO:0000256" key="2">
    <source>
        <dbReference type="ARBA" id="ARBA00009997"/>
    </source>
</evidence>
<evidence type="ECO:0000256" key="4">
    <source>
        <dbReference type="ARBA" id="ARBA00021948"/>
    </source>
</evidence>
<dbReference type="EC" id="3.1.3.71" evidence="3"/>
<evidence type="ECO:0000256" key="3">
    <source>
        <dbReference type="ARBA" id="ARBA00012953"/>
    </source>
</evidence>
<protein>
    <recommendedName>
        <fullName evidence="4">Probable 2-phosphosulfolactate phosphatase</fullName>
        <ecNumber evidence="3">3.1.3.71</ecNumber>
    </recommendedName>
</protein>
<evidence type="ECO:0000256" key="1">
    <source>
        <dbReference type="ARBA" id="ARBA00001946"/>
    </source>
</evidence>
<evidence type="ECO:0000313" key="9">
    <source>
        <dbReference type="Proteomes" id="UP001500121"/>
    </source>
</evidence>
<dbReference type="RefSeq" id="WP_345481012.1">
    <property type="nucleotide sequence ID" value="NZ_BAABLP010000004.1"/>
</dbReference>
<evidence type="ECO:0000256" key="7">
    <source>
        <dbReference type="ARBA" id="ARBA00033711"/>
    </source>
</evidence>
<dbReference type="Gene3D" id="3.90.1560.10">
    <property type="entry name" value="ComB-like"/>
    <property type="match status" value="1"/>
</dbReference>
<comment type="caution">
    <text evidence="8">The sequence shown here is derived from an EMBL/GenBank/DDBJ whole genome shotgun (WGS) entry which is preliminary data.</text>
</comment>
<comment type="catalytic activity">
    <reaction evidence="7">
        <text>(2R)-O-phospho-3-sulfolactate + H2O = (2R)-3-sulfolactate + phosphate</text>
        <dbReference type="Rhea" id="RHEA:23416"/>
        <dbReference type="ChEBI" id="CHEBI:15377"/>
        <dbReference type="ChEBI" id="CHEBI:15597"/>
        <dbReference type="ChEBI" id="CHEBI:43474"/>
        <dbReference type="ChEBI" id="CHEBI:58738"/>
        <dbReference type="EC" id="3.1.3.71"/>
    </reaction>
</comment>
<dbReference type="PANTHER" id="PTHR37311">
    <property type="entry name" value="2-PHOSPHOSULFOLACTATE PHOSPHATASE-RELATED"/>
    <property type="match status" value="1"/>
</dbReference>
<dbReference type="Pfam" id="PF04029">
    <property type="entry name" value="2-ph_phosp"/>
    <property type="match status" value="1"/>
</dbReference>
<dbReference type="InterPro" id="IPR005238">
    <property type="entry name" value="ComB-like"/>
</dbReference>
<evidence type="ECO:0000256" key="5">
    <source>
        <dbReference type="ARBA" id="ARBA00022801"/>
    </source>
</evidence>
<dbReference type="PANTHER" id="PTHR37311:SF1">
    <property type="entry name" value="2-PHOSPHOSULFOLACTATE PHOSPHATASE-RELATED"/>
    <property type="match status" value="1"/>
</dbReference>
<keyword evidence="9" id="KW-1185">Reference proteome</keyword>
<evidence type="ECO:0000256" key="6">
    <source>
        <dbReference type="ARBA" id="ARBA00022842"/>
    </source>
</evidence>
<sequence length="250" mass="25684">MTPHVHRIRFEQGLVGGRSIARDGDALVVVVDVLSFSTCVSVALDGGIEVVPARWRDERASALAEEHDAVLAGPRSGAGLSLSPASVRRAEGVRRLVLPSPNGATLSAELAQHGTVIAGCFRNATAVARVCAAHLARGADAIVAVVAAGERWTDDSLRPAWEDVWGAGAILAALGRDDLASPEALAAADAFRAASVSGLPLAEVASGRELVEQGFAEDVAIAAELDASVGVPRLVDGVFTDQGNARSPHP</sequence>
<dbReference type="EMBL" id="BAABLP010000004">
    <property type="protein sequence ID" value="GAA4747863.1"/>
    <property type="molecule type" value="Genomic_DNA"/>
</dbReference>
<comment type="similarity">
    <text evidence="2">Belongs to the ComB family.</text>
</comment>
<dbReference type="InterPro" id="IPR036702">
    <property type="entry name" value="ComB-like_sf"/>
</dbReference>
<gene>
    <name evidence="8" type="ORF">GCM10025783_20010</name>
</gene>
<organism evidence="8 9">
    <name type="scientific">Amnibacterium soli</name>
    <dbReference type="NCBI Taxonomy" id="1282736"/>
    <lineage>
        <taxon>Bacteria</taxon>
        <taxon>Bacillati</taxon>
        <taxon>Actinomycetota</taxon>
        <taxon>Actinomycetes</taxon>
        <taxon>Micrococcales</taxon>
        <taxon>Microbacteriaceae</taxon>
        <taxon>Amnibacterium</taxon>
    </lineage>
</organism>
<evidence type="ECO:0000313" key="8">
    <source>
        <dbReference type="EMBL" id="GAA4747863.1"/>
    </source>
</evidence>
<dbReference type="SUPFAM" id="SSF142823">
    <property type="entry name" value="ComB-like"/>
    <property type="match status" value="1"/>
</dbReference>